<dbReference type="InterPro" id="IPR011990">
    <property type="entry name" value="TPR-like_helical_dom_sf"/>
</dbReference>
<name>W8VVX5_9FLAO</name>
<keyword evidence="10" id="KW-1185">Reference proteome</keyword>
<dbReference type="AlphaFoldDB" id="W8VVX5"/>
<reference evidence="9 10" key="1">
    <citation type="journal article" date="2014" name="Proc. Natl. Acad. Sci. U.S.A.">
        <title>Functional characterization of flavobacteria rhodopsins reveals a unique class of light-driven chloride pump in bacteria.</title>
        <authorList>
            <person name="Yoshizawa S."/>
            <person name="Kumagai Y."/>
            <person name="Kim H."/>
            <person name="Ogura Y."/>
            <person name="Hayashi T."/>
            <person name="Iwasaki W."/>
            <person name="DeLong E.F."/>
            <person name="Kogure K."/>
        </authorList>
    </citation>
    <scope>NUCLEOTIDE SEQUENCE [LARGE SCALE GENOMIC DNA]</scope>
    <source>
        <strain evidence="9 10">S1-08</strain>
    </source>
</reference>
<evidence type="ECO:0000313" key="9">
    <source>
        <dbReference type="EMBL" id="BAO54252.1"/>
    </source>
</evidence>
<dbReference type="Pfam" id="PF07980">
    <property type="entry name" value="SusD_RagB"/>
    <property type="match status" value="1"/>
</dbReference>
<feature type="signal peptide" evidence="6">
    <location>
        <begin position="1"/>
        <end position="22"/>
    </location>
</feature>
<dbReference type="RefSeq" id="WP_041494993.1">
    <property type="nucleotide sequence ID" value="NZ_AP014548.1"/>
</dbReference>
<comment type="similarity">
    <text evidence="2">Belongs to the SusD family.</text>
</comment>
<protein>
    <submittedName>
        <fullName evidence="9">Putative outer membrane protein, probably involved in nutrient binding</fullName>
    </submittedName>
</protein>
<dbReference type="OrthoDB" id="630434at2"/>
<evidence type="ECO:0000256" key="2">
    <source>
        <dbReference type="ARBA" id="ARBA00006275"/>
    </source>
</evidence>
<dbReference type="EMBL" id="AP014548">
    <property type="protein sequence ID" value="BAO54252.1"/>
    <property type="molecule type" value="Genomic_DNA"/>
</dbReference>
<dbReference type="KEGG" id="nmf:NMS_0243"/>
<dbReference type="STRING" id="1454201.NMS_0243"/>
<proteinExistence type="inferred from homology"/>
<evidence type="ECO:0000256" key="6">
    <source>
        <dbReference type="SAM" id="SignalP"/>
    </source>
</evidence>
<dbReference type="Pfam" id="PF14322">
    <property type="entry name" value="SusD-like_3"/>
    <property type="match status" value="1"/>
</dbReference>
<feature type="domain" description="RagB/SusD" evidence="7">
    <location>
        <begin position="365"/>
        <end position="496"/>
    </location>
</feature>
<dbReference type="PROSITE" id="PS51257">
    <property type="entry name" value="PROKAR_LIPOPROTEIN"/>
    <property type="match status" value="1"/>
</dbReference>
<gene>
    <name evidence="9" type="ORF">NMS_0243</name>
</gene>
<comment type="subcellular location">
    <subcellularLocation>
        <location evidence="1">Cell outer membrane</location>
    </subcellularLocation>
</comment>
<sequence length="496" mass="53988">MKKIKLYTVLALSALVMSCEDAIDIQQPGLLDANAAFQSVSDLNDGLLGAYNSLDITPEMHFTSVFTDEIRIGFDNGGQGQSLYRFQLNPGNAGPSVIWTRGFQGITRATRVIVASESLLARNDDNDPNNDVDAAAVANIVGQAYAVRAYINLQMLSYYSPNMSDSSSLGIPIVDFVAGTDFLPTRATTGDSFDFIQADLQIAANQITAQSSLRFFSKDAVDALRARAYAYRGQYGSAEPLASRLLAAYPLAATQDAYEAIFRDTGNAEVIMKLERTVVDTYNNQGATGSSAAGGWGGANYAFTGPGINGSPYYEVATDLALTVEPGDRRSAVIYEFFPNFSQAGRDVYTVNKYRGSEGQPLMNDHKIFRSSEMLLILAEAAAANNNTQRVTDLIDDLRDSRYGADVADKVVSNQTQAYGLILDERRLEFAFEGHRYNDLRRLGALGNRSIDRAAEDCASFGACDLPISDFRFTWPIPQAEFNGNPGLRAQQNPGY</sequence>
<evidence type="ECO:0000256" key="3">
    <source>
        <dbReference type="ARBA" id="ARBA00022729"/>
    </source>
</evidence>
<dbReference type="GO" id="GO:0009279">
    <property type="term" value="C:cell outer membrane"/>
    <property type="evidence" value="ECO:0007669"/>
    <property type="project" value="UniProtKB-SubCell"/>
</dbReference>
<accession>W8VVX5</accession>
<keyword evidence="5" id="KW-0998">Cell outer membrane</keyword>
<evidence type="ECO:0000256" key="1">
    <source>
        <dbReference type="ARBA" id="ARBA00004442"/>
    </source>
</evidence>
<evidence type="ECO:0000313" key="10">
    <source>
        <dbReference type="Proteomes" id="UP000031760"/>
    </source>
</evidence>
<keyword evidence="4" id="KW-0472">Membrane</keyword>
<dbReference type="InterPro" id="IPR033985">
    <property type="entry name" value="SusD-like_N"/>
</dbReference>
<evidence type="ECO:0000259" key="7">
    <source>
        <dbReference type="Pfam" id="PF07980"/>
    </source>
</evidence>
<feature type="domain" description="SusD-like N-terminal" evidence="8">
    <location>
        <begin position="81"/>
        <end position="229"/>
    </location>
</feature>
<dbReference type="SUPFAM" id="SSF48452">
    <property type="entry name" value="TPR-like"/>
    <property type="match status" value="1"/>
</dbReference>
<dbReference type="HOGENOM" id="CLU_015553_3_0_10"/>
<keyword evidence="3 6" id="KW-0732">Signal</keyword>
<feature type="chain" id="PRO_5004914214" evidence="6">
    <location>
        <begin position="23"/>
        <end position="496"/>
    </location>
</feature>
<dbReference type="Gene3D" id="1.25.40.390">
    <property type="match status" value="1"/>
</dbReference>
<organism evidence="9 10">
    <name type="scientific">Nonlabens marinus S1-08</name>
    <dbReference type="NCBI Taxonomy" id="1454201"/>
    <lineage>
        <taxon>Bacteria</taxon>
        <taxon>Pseudomonadati</taxon>
        <taxon>Bacteroidota</taxon>
        <taxon>Flavobacteriia</taxon>
        <taxon>Flavobacteriales</taxon>
        <taxon>Flavobacteriaceae</taxon>
        <taxon>Nonlabens</taxon>
    </lineage>
</organism>
<evidence type="ECO:0000259" key="8">
    <source>
        <dbReference type="Pfam" id="PF14322"/>
    </source>
</evidence>
<evidence type="ECO:0000256" key="4">
    <source>
        <dbReference type="ARBA" id="ARBA00023136"/>
    </source>
</evidence>
<dbReference type="InterPro" id="IPR012944">
    <property type="entry name" value="SusD_RagB_dom"/>
</dbReference>
<dbReference type="Proteomes" id="UP000031760">
    <property type="component" value="Chromosome"/>
</dbReference>
<evidence type="ECO:0000256" key="5">
    <source>
        <dbReference type="ARBA" id="ARBA00023237"/>
    </source>
</evidence>